<evidence type="ECO:0000313" key="3">
    <source>
        <dbReference type="Proteomes" id="UP001164776"/>
    </source>
</evidence>
<gene>
    <name evidence="2" type="ORF">BS78_K041400</name>
</gene>
<evidence type="ECO:0000313" key="2">
    <source>
        <dbReference type="EMBL" id="KAJ1257427.1"/>
    </source>
</evidence>
<evidence type="ECO:0000256" key="1">
    <source>
        <dbReference type="SAM" id="MobiDB-lite"/>
    </source>
</evidence>
<organism evidence="2 3">
    <name type="scientific">Paspalum vaginatum</name>
    <name type="common">seashore paspalum</name>
    <dbReference type="NCBI Taxonomy" id="158149"/>
    <lineage>
        <taxon>Eukaryota</taxon>
        <taxon>Viridiplantae</taxon>
        <taxon>Streptophyta</taxon>
        <taxon>Embryophyta</taxon>
        <taxon>Tracheophyta</taxon>
        <taxon>Spermatophyta</taxon>
        <taxon>Magnoliopsida</taxon>
        <taxon>Liliopsida</taxon>
        <taxon>Poales</taxon>
        <taxon>Poaceae</taxon>
        <taxon>PACMAD clade</taxon>
        <taxon>Panicoideae</taxon>
        <taxon>Andropogonodae</taxon>
        <taxon>Paspaleae</taxon>
        <taxon>Paspalinae</taxon>
        <taxon>Paspalum</taxon>
    </lineage>
</organism>
<feature type="compositionally biased region" description="Pro residues" evidence="1">
    <location>
        <begin position="49"/>
        <end position="60"/>
    </location>
</feature>
<dbReference type="Proteomes" id="UP001164776">
    <property type="component" value="Unassembled WGS sequence"/>
</dbReference>
<sequence>MLLPPPRARRLRPLVALPLPVASYPSALRAASTCRLGSGRSPRRLLTPVPAPELRPPGAPAAPLLGATAGRPARPPARCHGRPPRPQRCLLALPRSGPAAPRAAPLDRRLPAEATAGCTPPQHVLAPDAGRPCSVAAPVSHYQLLAIADFSLFYSVFCTFHSLSLQTVELFL</sequence>
<dbReference type="AlphaFoldDB" id="A0A9W8CH06"/>
<keyword evidence="3" id="KW-1185">Reference proteome</keyword>
<proteinExistence type="predicted"/>
<accession>A0A9W8CH06</accession>
<dbReference type="EMBL" id="MU629416">
    <property type="protein sequence ID" value="KAJ1257427.1"/>
    <property type="molecule type" value="Genomic_DNA"/>
</dbReference>
<name>A0A9W8CH06_9POAL</name>
<protein>
    <submittedName>
        <fullName evidence="2">Uncharacterized protein</fullName>
    </submittedName>
</protein>
<feature type="compositionally biased region" description="Low complexity" evidence="1">
    <location>
        <begin position="35"/>
        <end position="46"/>
    </location>
</feature>
<reference evidence="2 3" key="1">
    <citation type="submission" date="2022-10" db="EMBL/GenBank/DDBJ databases">
        <title>WGS assembly of Paspalum vaginatum 540-79.</title>
        <authorList>
            <person name="Sun G."/>
            <person name="Wase N."/>
            <person name="Shu S."/>
            <person name="Jenkins J."/>
            <person name="Zhou B."/>
            <person name="Torres-Rodriguez J."/>
            <person name="Chen C."/>
            <person name="Sandor L."/>
            <person name="Plott C."/>
            <person name="Yoshinga Y."/>
            <person name="Daum C."/>
            <person name="Qi P."/>
            <person name="Barry K."/>
            <person name="Lipzen A."/>
            <person name="Berry L."/>
            <person name="Pedersen C."/>
            <person name="Gottilla T."/>
            <person name="Foltz A."/>
            <person name="Yu H."/>
            <person name="O'Malley R."/>
            <person name="Zhang C."/>
            <person name="Devos K."/>
            <person name="Sigmon B."/>
            <person name="Yu B."/>
            <person name="Obata T."/>
            <person name="Schmutz J."/>
            <person name="Schnable J."/>
        </authorList>
    </citation>
    <scope>NUCLEOTIDE SEQUENCE [LARGE SCALE GENOMIC DNA]</scope>
    <source>
        <strain evidence="3">cv. 540-79</strain>
    </source>
</reference>
<feature type="region of interest" description="Disordered" evidence="1">
    <location>
        <begin position="35"/>
        <end position="62"/>
    </location>
</feature>
<comment type="caution">
    <text evidence="2">The sequence shown here is derived from an EMBL/GenBank/DDBJ whole genome shotgun (WGS) entry which is preliminary data.</text>
</comment>